<comment type="caution">
    <text evidence="2">The sequence shown here is derived from an EMBL/GenBank/DDBJ whole genome shotgun (WGS) entry which is preliminary data.</text>
</comment>
<accession>A0A5B0M5S0</accession>
<dbReference type="AlphaFoldDB" id="A0A5B0M5S0"/>
<dbReference type="EMBL" id="VDEP01000478">
    <property type="protein sequence ID" value="KAA1072507.1"/>
    <property type="molecule type" value="Genomic_DNA"/>
</dbReference>
<sequence>MAEDVFSLTTVTQWHGDPRRQRRDDQGRKSKRDEASIDDSNAHSAQALVGFYYSNIATR</sequence>
<reference evidence="2 3" key="1">
    <citation type="submission" date="2019-05" db="EMBL/GenBank/DDBJ databases">
        <title>Emergence of the Ug99 lineage of the wheat stem rust pathogen through somatic hybridization.</title>
        <authorList>
            <person name="Li F."/>
            <person name="Upadhyaya N.M."/>
            <person name="Sperschneider J."/>
            <person name="Matny O."/>
            <person name="Nguyen-Phuc H."/>
            <person name="Mago R."/>
            <person name="Raley C."/>
            <person name="Miller M.E."/>
            <person name="Silverstein K.A.T."/>
            <person name="Henningsen E."/>
            <person name="Hirsch C.D."/>
            <person name="Visser B."/>
            <person name="Pretorius Z.A."/>
            <person name="Steffenson B.J."/>
            <person name="Schwessinger B."/>
            <person name="Dodds P.N."/>
            <person name="Figueroa M."/>
        </authorList>
    </citation>
    <scope>NUCLEOTIDE SEQUENCE [LARGE SCALE GENOMIC DNA]</scope>
    <source>
        <strain evidence="2 3">Ug99</strain>
    </source>
</reference>
<dbReference type="Proteomes" id="UP000325313">
    <property type="component" value="Unassembled WGS sequence"/>
</dbReference>
<evidence type="ECO:0000313" key="2">
    <source>
        <dbReference type="EMBL" id="KAA1072507.1"/>
    </source>
</evidence>
<name>A0A5B0M5S0_PUCGR</name>
<feature type="region of interest" description="Disordered" evidence="1">
    <location>
        <begin position="1"/>
        <end position="41"/>
    </location>
</feature>
<organism evidence="2 3">
    <name type="scientific">Puccinia graminis f. sp. tritici</name>
    <dbReference type="NCBI Taxonomy" id="56615"/>
    <lineage>
        <taxon>Eukaryota</taxon>
        <taxon>Fungi</taxon>
        <taxon>Dikarya</taxon>
        <taxon>Basidiomycota</taxon>
        <taxon>Pucciniomycotina</taxon>
        <taxon>Pucciniomycetes</taxon>
        <taxon>Pucciniales</taxon>
        <taxon>Pucciniaceae</taxon>
        <taxon>Puccinia</taxon>
    </lineage>
</organism>
<feature type="compositionally biased region" description="Basic and acidic residues" evidence="1">
    <location>
        <begin position="16"/>
        <end position="35"/>
    </location>
</feature>
<evidence type="ECO:0000256" key="1">
    <source>
        <dbReference type="SAM" id="MobiDB-lite"/>
    </source>
</evidence>
<evidence type="ECO:0000313" key="3">
    <source>
        <dbReference type="Proteomes" id="UP000325313"/>
    </source>
</evidence>
<proteinExistence type="predicted"/>
<protein>
    <submittedName>
        <fullName evidence="2">Uncharacterized protein</fullName>
    </submittedName>
</protein>
<gene>
    <name evidence="2" type="ORF">PGTUg99_007713</name>
</gene>